<feature type="domain" description="DUF6533" evidence="2">
    <location>
        <begin position="22"/>
        <end position="66"/>
    </location>
</feature>
<feature type="transmembrane region" description="Helical" evidence="1">
    <location>
        <begin position="177"/>
        <end position="195"/>
    </location>
</feature>
<organism evidence="3 4">
    <name type="scientific">Dentipellis fragilis</name>
    <dbReference type="NCBI Taxonomy" id="205917"/>
    <lineage>
        <taxon>Eukaryota</taxon>
        <taxon>Fungi</taxon>
        <taxon>Dikarya</taxon>
        <taxon>Basidiomycota</taxon>
        <taxon>Agaricomycotina</taxon>
        <taxon>Agaricomycetes</taxon>
        <taxon>Russulales</taxon>
        <taxon>Hericiaceae</taxon>
        <taxon>Dentipellis</taxon>
    </lineage>
</organism>
<dbReference type="EMBL" id="SEOQ01000317">
    <property type="protein sequence ID" value="TFY65689.1"/>
    <property type="molecule type" value="Genomic_DNA"/>
</dbReference>
<feature type="transmembrane region" description="Helical" evidence="1">
    <location>
        <begin position="202"/>
        <end position="222"/>
    </location>
</feature>
<sequence length="283" mass="30308">MGTVAANQIIPAVLQSKVAVLCCVLSAGTLLLYDHLITLADEVEFIWGSRWSVVKVVFLLNRYIAFSNFGIAIYHQFGSNLSTSVCSRLFAANAWLIGCGVCMSEIILGLRTYALWGKSKRVGCALVALSVVTGTVMCAFLVKGASITFAQFPPIPGISSDPRGCFVTGEGGPTYTVSWSLTLASETIIVVLTLAKALQNCILAYLLLFALSVSNLFVVVAAPQEYTNLLSLPQHTLHVVLTSRIVLNIRRKAVDGALIDVSGTELEQTVLELATFSRKGNSG</sequence>
<dbReference type="Proteomes" id="UP000298327">
    <property type="component" value="Unassembled WGS sequence"/>
</dbReference>
<feature type="transmembrane region" description="Helical" evidence="1">
    <location>
        <begin position="89"/>
        <end position="110"/>
    </location>
</feature>
<dbReference type="InterPro" id="IPR045340">
    <property type="entry name" value="DUF6533"/>
</dbReference>
<keyword evidence="1" id="KW-0812">Transmembrane</keyword>
<name>A0A4Y9YX40_9AGAM</name>
<comment type="caution">
    <text evidence="3">The sequence shown here is derived from an EMBL/GenBank/DDBJ whole genome shotgun (WGS) entry which is preliminary data.</text>
</comment>
<proteinExistence type="predicted"/>
<dbReference type="OrthoDB" id="3350812at2759"/>
<accession>A0A4Y9YX40</accession>
<evidence type="ECO:0000259" key="2">
    <source>
        <dbReference type="Pfam" id="PF20151"/>
    </source>
</evidence>
<dbReference type="AlphaFoldDB" id="A0A4Y9YX40"/>
<protein>
    <recommendedName>
        <fullName evidence="2">DUF6533 domain-containing protein</fullName>
    </recommendedName>
</protein>
<evidence type="ECO:0000313" key="3">
    <source>
        <dbReference type="EMBL" id="TFY65689.1"/>
    </source>
</evidence>
<dbReference type="Pfam" id="PF20151">
    <property type="entry name" value="DUF6533"/>
    <property type="match status" value="1"/>
</dbReference>
<gene>
    <name evidence="3" type="ORF">EVG20_g5398</name>
</gene>
<keyword evidence="1" id="KW-0472">Membrane</keyword>
<evidence type="ECO:0000256" key="1">
    <source>
        <dbReference type="SAM" id="Phobius"/>
    </source>
</evidence>
<feature type="transmembrane region" description="Helical" evidence="1">
    <location>
        <begin position="53"/>
        <end position="77"/>
    </location>
</feature>
<keyword evidence="4" id="KW-1185">Reference proteome</keyword>
<feature type="transmembrane region" description="Helical" evidence="1">
    <location>
        <begin position="122"/>
        <end position="142"/>
    </location>
</feature>
<evidence type="ECO:0000313" key="4">
    <source>
        <dbReference type="Proteomes" id="UP000298327"/>
    </source>
</evidence>
<reference evidence="3 4" key="1">
    <citation type="submission" date="2019-02" db="EMBL/GenBank/DDBJ databases">
        <title>Genome sequencing of the rare red list fungi Dentipellis fragilis.</title>
        <authorList>
            <person name="Buettner E."/>
            <person name="Kellner H."/>
        </authorList>
    </citation>
    <scope>NUCLEOTIDE SEQUENCE [LARGE SCALE GENOMIC DNA]</scope>
    <source>
        <strain evidence="3 4">DSM 105465</strain>
    </source>
</reference>
<keyword evidence="1" id="KW-1133">Transmembrane helix</keyword>